<dbReference type="PANTHER" id="PTHR43591:SF10">
    <property type="entry name" value="ABC TRANSMEMBRANE TYPE-1 DOMAIN-CONTAINING PROTEIN-RELATED"/>
    <property type="match status" value="1"/>
</dbReference>
<evidence type="ECO:0000313" key="3">
    <source>
        <dbReference type="EMBL" id="KIO19333.1"/>
    </source>
</evidence>
<dbReference type="PANTHER" id="PTHR43591">
    <property type="entry name" value="METHYLTRANSFERASE"/>
    <property type="match status" value="1"/>
</dbReference>
<evidence type="ECO:0000313" key="4">
    <source>
        <dbReference type="Proteomes" id="UP000054248"/>
    </source>
</evidence>
<organism evidence="3 4">
    <name type="scientific">Tulasnella calospora MUT 4182</name>
    <dbReference type="NCBI Taxonomy" id="1051891"/>
    <lineage>
        <taxon>Eukaryota</taxon>
        <taxon>Fungi</taxon>
        <taxon>Dikarya</taxon>
        <taxon>Basidiomycota</taxon>
        <taxon>Agaricomycotina</taxon>
        <taxon>Agaricomycetes</taxon>
        <taxon>Cantharellales</taxon>
        <taxon>Tulasnellaceae</taxon>
        <taxon>Tulasnella</taxon>
    </lineage>
</organism>
<sequence>MESPRSSYADDESSSIGRGTSTIEESGRSSPAYSYHSSIDGAVLLREVHGRTLNNTRDQYILPVDMTEHNRLNVQHEMLKIKLGGLFLQPRAVQRALVPRNGSIPAVLDVGSGSGSWVLDMGEMFPHAEVVGLDLAPANLPREPTPNCRFECDDVNFGLSHYKNSFDVVHARCVDTGIADYPHFLKDVHQVLRPGGVFLSVSGSSKMLGKDFEPCVKGKVDPSVPSENNTATLLAGFHEAARARGAKTETFLYIRGWLEEMGKNAWSTVGETTFYVPVGPWQESMTDKDRHIATLMNHDIIRLLASTRPSLLSYGYPEQVVDNWIEKAEDELRHMRKKMYVRWICTWAVKVGTPGEDPEEHNLT</sequence>
<gene>
    <name evidence="3" type="ORF">M407DRAFT_148603</name>
</gene>
<dbReference type="EMBL" id="KN823228">
    <property type="protein sequence ID" value="KIO19333.1"/>
    <property type="molecule type" value="Genomic_DNA"/>
</dbReference>
<evidence type="ECO:0000259" key="2">
    <source>
        <dbReference type="Pfam" id="PF13649"/>
    </source>
</evidence>
<dbReference type="AlphaFoldDB" id="A0A0C3KD26"/>
<dbReference type="InterPro" id="IPR029063">
    <property type="entry name" value="SAM-dependent_MTases_sf"/>
</dbReference>
<dbReference type="Proteomes" id="UP000054248">
    <property type="component" value="Unassembled WGS sequence"/>
</dbReference>
<name>A0A0C3KD26_9AGAM</name>
<dbReference type="HOGENOM" id="CLU_010595_5_2_1"/>
<evidence type="ECO:0000256" key="1">
    <source>
        <dbReference type="SAM" id="MobiDB-lite"/>
    </source>
</evidence>
<protein>
    <recommendedName>
        <fullName evidence="2">Methyltransferase domain-containing protein</fullName>
    </recommendedName>
</protein>
<reference evidence="3 4" key="1">
    <citation type="submission" date="2014-04" db="EMBL/GenBank/DDBJ databases">
        <authorList>
            <consortium name="DOE Joint Genome Institute"/>
            <person name="Kuo A."/>
            <person name="Girlanda M."/>
            <person name="Perotto S."/>
            <person name="Kohler A."/>
            <person name="Nagy L.G."/>
            <person name="Floudas D."/>
            <person name="Copeland A."/>
            <person name="Barry K.W."/>
            <person name="Cichocki N."/>
            <person name="Veneault-Fourrey C."/>
            <person name="LaButti K."/>
            <person name="Lindquist E.A."/>
            <person name="Lipzen A."/>
            <person name="Lundell T."/>
            <person name="Morin E."/>
            <person name="Murat C."/>
            <person name="Sun H."/>
            <person name="Tunlid A."/>
            <person name="Henrissat B."/>
            <person name="Grigoriev I.V."/>
            <person name="Hibbett D.S."/>
            <person name="Martin F."/>
            <person name="Nordberg H.P."/>
            <person name="Cantor M.N."/>
            <person name="Hua S.X."/>
        </authorList>
    </citation>
    <scope>NUCLEOTIDE SEQUENCE [LARGE SCALE GENOMIC DNA]</scope>
    <source>
        <strain evidence="3 4">MUT 4182</strain>
    </source>
</reference>
<keyword evidence="4" id="KW-1185">Reference proteome</keyword>
<proteinExistence type="predicted"/>
<feature type="region of interest" description="Disordered" evidence="1">
    <location>
        <begin position="1"/>
        <end position="32"/>
    </location>
</feature>
<reference evidence="4" key="2">
    <citation type="submission" date="2015-01" db="EMBL/GenBank/DDBJ databases">
        <title>Evolutionary Origins and Diversification of the Mycorrhizal Mutualists.</title>
        <authorList>
            <consortium name="DOE Joint Genome Institute"/>
            <consortium name="Mycorrhizal Genomics Consortium"/>
            <person name="Kohler A."/>
            <person name="Kuo A."/>
            <person name="Nagy L.G."/>
            <person name="Floudas D."/>
            <person name="Copeland A."/>
            <person name="Barry K.W."/>
            <person name="Cichocki N."/>
            <person name="Veneault-Fourrey C."/>
            <person name="LaButti K."/>
            <person name="Lindquist E.A."/>
            <person name="Lipzen A."/>
            <person name="Lundell T."/>
            <person name="Morin E."/>
            <person name="Murat C."/>
            <person name="Riley R."/>
            <person name="Ohm R."/>
            <person name="Sun H."/>
            <person name="Tunlid A."/>
            <person name="Henrissat B."/>
            <person name="Grigoriev I.V."/>
            <person name="Hibbett D.S."/>
            <person name="Martin F."/>
        </authorList>
    </citation>
    <scope>NUCLEOTIDE SEQUENCE [LARGE SCALE GENOMIC DNA]</scope>
    <source>
        <strain evidence="4">MUT 4182</strain>
    </source>
</reference>
<accession>A0A0C3KD26</accession>
<feature type="compositionally biased region" description="Polar residues" evidence="1">
    <location>
        <begin position="14"/>
        <end position="32"/>
    </location>
</feature>
<dbReference type="Pfam" id="PF13649">
    <property type="entry name" value="Methyltransf_25"/>
    <property type="match status" value="1"/>
</dbReference>
<dbReference type="InterPro" id="IPR041698">
    <property type="entry name" value="Methyltransf_25"/>
</dbReference>
<dbReference type="GO" id="GO:0008168">
    <property type="term" value="F:methyltransferase activity"/>
    <property type="evidence" value="ECO:0007669"/>
    <property type="project" value="TreeGrafter"/>
</dbReference>
<dbReference type="Gene3D" id="3.40.50.150">
    <property type="entry name" value="Vaccinia Virus protein VP39"/>
    <property type="match status" value="1"/>
</dbReference>
<dbReference type="STRING" id="1051891.A0A0C3KD26"/>
<dbReference type="CDD" id="cd02440">
    <property type="entry name" value="AdoMet_MTases"/>
    <property type="match status" value="1"/>
</dbReference>
<dbReference type="SUPFAM" id="SSF53335">
    <property type="entry name" value="S-adenosyl-L-methionine-dependent methyltransferases"/>
    <property type="match status" value="1"/>
</dbReference>
<feature type="domain" description="Methyltransferase" evidence="2">
    <location>
        <begin position="107"/>
        <end position="196"/>
    </location>
</feature>
<dbReference type="OrthoDB" id="2013972at2759"/>